<feature type="region of interest" description="Disordered" evidence="1">
    <location>
        <begin position="121"/>
        <end position="172"/>
    </location>
</feature>
<reference evidence="2" key="2">
    <citation type="submission" date="2021-09" db="EMBL/GenBank/DDBJ databases">
        <authorList>
            <person name="Jia N."/>
            <person name="Wang J."/>
            <person name="Shi W."/>
            <person name="Du L."/>
            <person name="Sun Y."/>
            <person name="Zhan W."/>
            <person name="Jiang J."/>
            <person name="Wang Q."/>
            <person name="Zhang B."/>
            <person name="Ji P."/>
            <person name="Sakyi L.B."/>
            <person name="Cui X."/>
            <person name="Yuan T."/>
            <person name="Jiang B."/>
            <person name="Yang W."/>
            <person name="Lam T.T.-Y."/>
            <person name="Chang Q."/>
            <person name="Ding S."/>
            <person name="Wang X."/>
            <person name="Zhu J."/>
            <person name="Ruan X."/>
            <person name="Zhao L."/>
            <person name="Wei J."/>
            <person name="Que T."/>
            <person name="Du C."/>
            <person name="Cheng J."/>
            <person name="Dai P."/>
            <person name="Han X."/>
            <person name="Huang E."/>
            <person name="Gao Y."/>
            <person name="Liu J."/>
            <person name="Shao H."/>
            <person name="Ye R."/>
            <person name="Li L."/>
            <person name="Wei W."/>
            <person name="Wang X."/>
            <person name="Wang C."/>
            <person name="Huo Q."/>
            <person name="Li W."/>
            <person name="Guo W."/>
            <person name="Chen H."/>
            <person name="Chen S."/>
            <person name="Zhou L."/>
            <person name="Zhou L."/>
            <person name="Ni X."/>
            <person name="Tian J."/>
            <person name="Zhou Y."/>
            <person name="Sheng Y."/>
            <person name="Liu T."/>
            <person name="Pan Y."/>
            <person name="Xia L."/>
            <person name="Li J."/>
            <person name="Zhao F."/>
            <person name="Cao W."/>
        </authorList>
    </citation>
    <scope>NUCLEOTIDE SEQUENCE</scope>
    <source>
        <strain evidence="2">Rmic-2018</strain>
        <tissue evidence="2">Larvae</tissue>
    </source>
</reference>
<name>A0A9J6DAI6_RHIMP</name>
<organism evidence="2 3">
    <name type="scientific">Rhipicephalus microplus</name>
    <name type="common">Cattle tick</name>
    <name type="synonym">Boophilus microplus</name>
    <dbReference type="NCBI Taxonomy" id="6941"/>
    <lineage>
        <taxon>Eukaryota</taxon>
        <taxon>Metazoa</taxon>
        <taxon>Ecdysozoa</taxon>
        <taxon>Arthropoda</taxon>
        <taxon>Chelicerata</taxon>
        <taxon>Arachnida</taxon>
        <taxon>Acari</taxon>
        <taxon>Parasitiformes</taxon>
        <taxon>Ixodida</taxon>
        <taxon>Ixodoidea</taxon>
        <taxon>Ixodidae</taxon>
        <taxon>Rhipicephalinae</taxon>
        <taxon>Rhipicephalus</taxon>
        <taxon>Boophilus</taxon>
    </lineage>
</organism>
<sequence>MAHVQQNRGQAFGSAHRGKVGMGKTPPRSTPEEGRSRGAAGPRPPVSALNCGCGSSWPAQAPDRRLQISREKPQPAFDGDKRKWIQQLPAYSEAEALIESAKRRQANKASRAVSRKLTTVAPRAATIGRRPFSEKIKKQQQKGEAVDAPGDRQAMQEPPLVPSSRSYTIGLD</sequence>
<gene>
    <name evidence="2" type="ORF">HPB51_016878</name>
</gene>
<evidence type="ECO:0000313" key="3">
    <source>
        <dbReference type="Proteomes" id="UP000821866"/>
    </source>
</evidence>
<dbReference type="Proteomes" id="UP000821866">
    <property type="component" value="Chromosome 8"/>
</dbReference>
<proteinExistence type="predicted"/>
<feature type="compositionally biased region" description="Basic and acidic residues" evidence="1">
    <location>
        <begin position="62"/>
        <end position="82"/>
    </location>
</feature>
<feature type="region of interest" description="Disordered" evidence="1">
    <location>
        <begin position="1"/>
        <end position="82"/>
    </location>
</feature>
<dbReference type="EMBL" id="JABSTU010000010">
    <property type="protein sequence ID" value="KAH8019140.1"/>
    <property type="molecule type" value="Genomic_DNA"/>
</dbReference>
<dbReference type="AlphaFoldDB" id="A0A9J6DAI6"/>
<accession>A0A9J6DAI6</accession>
<evidence type="ECO:0000256" key="1">
    <source>
        <dbReference type="SAM" id="MobiDB-lite"/>
    </source>
</evidence>
<protein>
    <submittedName>
        <fullName evidence="2">Uncharacterized protein</fullName>
    </submittedName>
</protein>
<reference evidence="2" key="1">
    <citation type="journal article" date="2020" name="Cell">
        <title>Large-Scale Comparative Analyses of Tick Genomes Elucidate Their Genetic Diversity and Vector Capacities.</title>
        <authorList>
            <consortium name="Tick Genome and Microbiome Consortium (TIGMIC)"/>
            <person name="Jia N."/>
            <person name="Wang J."/>
            <person name="Shi W."/>
            <person name="Du L."/>
            <person name="Sun Y."/>
            <person name="Zhan W."/>
            <person name="Jiang J.F."/>
            <person name="Wang Q."/>
            <person name="Zhang B."/>
            <person name="Ji P."/>
            <person name="Bell-Sakyi L."/>
            <person name="Cui X.M."/>
            <person name="Yuan T.T."/>
            <person name="Jiang B.G."/>
            <person name="Yang W.F."/>
            <person name="Lam T.T."/>
            <person name="Chang Q.C."/>
            <person name="Ding S.J."/>
            <person name="Wang X.J."/>
            <person name="Zhu J.G."/>
            <person name="Ruan X.D."/>
            <person name="Zhao L."/>
            <person name="Wei J.T."/>
            <person name="Ye R.Z."/>
            <person name="Que T.C."/>
            <person name="Du C.H."/>
            <person name="Zhou Y.H."/>
            <person name="Cheng J.X."/>
            <person name="Dai P.F."/>
            <person name="Guo W.B."/>
            <person name="Han X.H."/>
            <person name="Huang E.J."/>
            <person name="Li L.F."/>
            <person name="Wei W."/>
            <person name="Gao Y.C."/>
            <person name="Liu J.Z."/>
            <person name="Shao H.Z."/>
            <person name="Wang X."/>
            <person name="Wang C.C."/>
            <person name="Yang T.C."/>
            <person name="Huo Q.B."/>
            <person name="Li W."/>
            <person name="Chen H.Y."/>
            <person name="Chen S.E."/>
            <person name="Zhou L.G."/>
            <person name="Ni X.B."/>
            <person name="Tian J.H."/>
            <person name="Sheng Y."/>
            <person name="Liu T."/>
            <person name="Pan Y.S."/>
            <person name="Xia L.Y."/>
            <person name="Li J."/>
            <person name="Zhao F."/>
            <person name="Cao W.C."/>
        </authorList>
    </citation>
    <scope>NUCLEOTIDE SEQUENCE</scope>
    <source>
        <strain evidence="2">Rmic-2018</strain>
    </source>
</reference>
<evidence type="ECO:0000313" key="2">
    <source>
        <dbReference type="EMBL" id="KAH8019140.1"/>
    </source>
</evidence>
<feature type="compositionally biased region" description="Polar residues" evidence="1">
    <location>
        <begin position="163"/>
        <end position="172"/>
    </location>
</feature>
<keyword evidence="3" id="KW-1185">Reference proteome</keyword>
<comment type="caution">
    <text evidence="2">The sequence shown here is derived from an EMBL/GenBank/DDBJ whole genome shotgun (WGS) entry which is preliminary data.</text>
</comment>